<dbReference type="KEGG" id="bvz:BRAD3257_1619"/>
<evidence type="ECO:0000313" key="1">
    <source>
        <dbReference type="EMBL" id="SPP92742.1"/>
    </source>
</evidence>
<evidence type="ECO:0000313" key="2">
    <source>
        <dbReference type="Proteomes" id="UP000246085"/>
    </source>
</evidence>
<proteinExistence type="predicted"/>
<dbReference type="Proteomes" id="UP000246085">
    <property type="component" value="Chromosome BRAD3257"/>
</dbReference>
<dbReference type="AlphaFoldDB" id="A0A2U3PUC1"/>
<name>A0A2U3PUC1_9BRAD</name>
<dbReference type="EMBL" id="LS398110">
    <property type="protein sequence ID" value="SPP92742.1"/>
    <property type="molecule type" value="Genomic_DNA"/>
</dbReference>
<organism evidence="1 2">
    <name type="scientific">Bradyrhizobium vignae</name>
    <dbReference type="NCBI Taxonomy" id="1549949"/>
    <lineage>
        <taxon>Bacteria</taxon>
        <taxon>Pseudomonadati</taxon>
        <taxon>Pseudomonadota</taxon>
        <taxon>Alphaproteobacteria</taxon>
        <taxon>Hyphomicrobiales</taxon>
        <taxon>Nitrobacteraceae</taxon>
        <taxon>Bradyrhizobium</taxon>
    </lineage>
</organism>
<reference evidence="1 2" key="1">
    <citation type="submission" date="2018-03" db="EMBL/GenBank/DDBJ databases">
        <authorList>
            <person name="Gully D."/>
        </authorList>
    </citation>
    <scope>NUCLEOTIDE SEQUENCE [LARGE SCALE GENOMIC DNA]</scope>
    <source>
        <strain evidence="1">ORS3257</strain>
    </source>
</reference>
<protein>
    <submittedName>
        <fullName evidence="1">Uncharacterized protein</fullName>
    </submittedName>
</protein>
<gene>
    <name evidence="1" type="ORF">BRAD3257_1619</name>
</gene>
<sequence>MRRLTDQSAHGVLASPEYKYMSRFGRLFSPLVMSLLVLYSPAWAQDAKRRSSEAGDGPTVCRIPFRVCRGIYGERCWYPAAGQT</sequence>
<accession>A0A2U3PUC1</accession>